<accession>A0A2P4YHT5</accession>
<comment type="caution">
    <text evidence="2">The sequence shown here is derived from an EMBL/GenBank/DDBJ whole genome shotgun (WGS) entry which is preliminary data.</text>
</comment>
<dbReference type="PANTHER" id="PTHR11439">
    <property type="entry name" value="GAG-POL-RELATED RETROTRANSPOSON"/>
    <property type="match status" value="1"/>
</dbReference>
<dbReference type="Proteomes" id="UP000237271">
    <property type="component" value="Unassembled WGS sequence"/>
</dbReference>
<organism evidence="2 3">
    <name type="scientific">Phytophthora palmivora</name>
    <dbReference type="NCBI Taxonomy" id="4796"/>
    <lineage>
        <taxon>Eukaryota</taxon>
        <taxon>Sar</taxon>
        <taxon>Stramenopiles</taxon>
        <taxon>Oomycota</taxon>
        <taxon>Peronosporomycetes</taxon>
        <taxon>Peronosporales</taxon>
        <taxon>Peronosporaceae</taxon>
        <taxon>Phytophthora</taxon>
    </lineage>
</organism>
<dbReference type="OrthoDB" id="120422at2759"/>
<evidence type="ECO:0000313" key="2">
    <source>
        <dbReference type="EMBL" id="POM77343.1"/>
    </source>
</evidence>
<dbReference type="AlphaFoldDB" id="A0A2P4YHT5"/>
<protein>
    <submittedName>
        <fullName evidence="2">RxLR effector candidate protein</fullName>
    </submittedName>
</protein>
<dbReference type="EMBL" id="NCKW01002700">
    <property type="protein sequence ID" value="POM77343.1"/>
    <property type="molecule type" value="Genomic_DNA"/>
</dbReference>
<name>A0A2P4YHT5_9STRA</name>
<reference evidence="2 3" key="1">
    <citation type="journal article" date="2017" name="Genome Biol. Evol.">
        <title>Phytophthora megakarya and P. palmivora, closely related causal agents of cacao black pod rot, underwent increases in genome sizes and gene numbers by different mechanisms.</title>
        <authorList>
            <person name="Ali S.S."/>
            <person name="Shao J."/>
            <person name="Lary D.J."/>
            <person name="Kronmiller B."/>
            <person name="Shen D."/>
            <person name="Strem M.D."/>
            <person name="Amoako-Attah I."/>
            <person name="Akrofi A.Y."/>
            <person name="Begoude B.A."/>
            <person name="Ten Hoopen G.M."/>
            <person name="Coulibaly K."/>
            <person name="Kebe B.I."/>
            <person name="Melnick R.L."/>
            <person name="Guiltinan M.J."/>
            <person name="Tyler B.M."/>
            <person name="Meinhardt L.W."/>
            <person name="Bailey B.A."/>
        </authorList>
    </citation>
    <scope>NUCLEOTIDE SEQUENCE [LARGE SCALE GENOMIC DNA]</scope>
    <source>
        <strain evidence="3">sbr112.9</strain>
    </source>
</reference>
<proteinExistence type="predicted"/>
<dbReference type="Pfam" id="PF07727">
    <property type="entry name" value="RVT_2"/>
    <property type="match status" value="1"/>
</dbReference>
<dbReference type="PANTHER" id="PTHR11439:SF467">
    <property type="entry name" value="INTEGRASE CATALYTIC DOMAIN-CONTAINING PROTEIN"/>
    <property type="match status" value="1"/>
</dbReference>
<dbReference type="InterPro" id="IPR013103">
    <property type="entry name" value="RVT_2"/>
</dbReference>
<sequence length="345" mass="39160">MFAPVARKGDHLGESLSSRSNITPEEFSRSDADPCIYIRRSGSKCSIVIVYVDDLMIFSRTKDDIAEIKEALRSEFSIKELGDLKYCLGIEIHRKREMIVMNQRAYIKRLAEKFGVDKCKDVYTPADSSAKLMKPSEDEYFVAKYPYRELVGALMYLATSTRPDIAYARVLKYLKTTQDVGLVFNGGIKGELVGYADANWAGDLDTRRSTTGYVFFLNGSAISWKSKRQPTVATSSTEAEYMALYNAIQEAVWLRQLLKDLGYENKGATTIYQDNQGCIALAKNPAYHTRTKHIDIKFHFLREKVESKTVELEYKPTDEMIADGFTKVLARNKHNTFVNGLCMKN</sequence>
<feature type="domain" description="Reverse transcriptase Ty1/copia-type" evidence="1">
    <location>
        <begin position="25"/>
        <end position="126"/>
    </location>
</feature>
<evidence type="ECO:0000313" key="3">
    <source>
        <dbReference type="Proteomes" id="UP000237271"/>
    </source>
</evidence>
<dbReference type="InterPro" id="IPR043502">
    <property type="entry name" value="DNA/RNA_pol_sf"/>
</dbReference>
<dbReference type="SUPFAM" id="SSF56672">
    <property type="entry name" value="DNA/RNA polymerases"/>
    <property type="match status" value="1"/>
</dbReference>
<dbReference type="CDD" id="cd09272">
    <property type="entry name" value="RNase_HI_RT_Ty1"/>
    <property type="match status" value="1"/>
</dbReference>
<gene>
    <name evidence="2" type="ORF">PHPALM_5285</name>
</gene>
<evidence type="ECO:0000259" key="1">
    <source>
        <dbReference type="Pfam" id="PF07727"/>
    </source>
</evidence>
<keyword evidence="3" id="KW-1185">Reference proteome</keyword>